<proteinExistence type="predicted"/>
<evidence type="ECO:0000259" key="4">
    <source>
        <dbReference type="PROSITE" id="PS01124"/>
    </source>
</evidence>
<keyword evidence="1" id="KW-0805">Transcription regulation</keyword>
<keyword evidence="3" id="KW-0804">Transcription</keyword>
<dbReference type="SUPFAM" id="SSF46689">
    <property type="entry name" value="Homeodomain-like"/>
    <property type="match status" value="1"/>
</dbReference>
<dbReference type="RefSeq" id="WP_178265590.1">
    <property type="nucleotide sequence ID" value="NZ_JAPZVM010000009.1"/>
</dbReference>
<evidence type="ECO:0000256" key="2">
    <source>
        <dbReference type="ARBA" id="ARBA00023125"/>
    </source>
</evidence>
<name>A0ABT4PJF5_9BACT</name>
<gene>
    <name evidence="5" type="ORF">O6P32_10675</name>
</gene>
<dbReference type="PANTHER" id="PTHR43280:SF32">
    <property type="entry name" value="TRANSCRIPTIONAL REGULATORY PROTEIN"/>
    <property type="match status" value="1"/>
</dbReference>
<feature type="domain" description="HTH araC/xylS-type" evidence="4">
    <location>
        <begin position="187"/>
        <end position="285"/>
    </location>
</feature>
<dbReference type="PANTHER" id="PTHR43280">
    <property type="entry name" value="ARAC-FAMILY TRANSCRIPTIONAL REGULATOR"/>
    <property type="match status" value="1"/>
</dbReference>
<comment type="caution">
    <text evidence="5">The sequence shown here is derived from an EMBL/GenBank/DDBJ whole genome shotgun (WGS) entry which is preliminary data.</text>
</comment>
<organism evidence="5 6">
    <name type="scientific">Phocaeicola acetigenes</name>
    <dbReference type="NCBI Taxonomy" id="3016083"/>
    <lineage>
        <taxon>Bacteria</taxon>
        <taxon>Pseudomonadati</taxon>
        <taxon>Bacteroidota</taxon>
        <taxon>Bacteroidia</taxon>
        <taxon>Bacteroidales</taxon>
        <taxon>Bacteroidaceae</taxon>
        <taxon>Phocaeicola</taxon>
    </lineage>
</organism>
<evidence type="ECO:0000313" key="5">
    <source>
        <dbReference type="EMBL" id="MCZ8373163.1"/>
    </source>
</evidence>
<dbReference type="InterPro" id="IPR009057">
    <property type="entry name" value="Homeodomain-like_sf"/>
</dbReference>
<reference evidence="5" key="1">
    <citation type="submission" date="2022-12" db="EMBL/GenBank/DDBJ databases">
        <title>Phocaeicola acetigenes sp. nov., isolated feces from a healthy human.</title>
        <authorList>
            <person name="Do H."/>
            <person name="Ha Y.B."/>
            <person name="Kim J.-S."/>
            <person name="Suh M.K."/>
            <person name="Kim H.S."/>
            <person name="Lee J.-S."/>
        </authorList>
    </citation>
    <scope>NUCLEOTIDE SEQUENCE</scope>
    <source>
        <strain evidence="5">KGMB11183</strain>
    </source>
</reference>
<evidence type="ECO:0000256" key="1">
    <source>
        <dbReference type="ARBA" id="ARBA00023015"/>
    </source>
</evidence>
<dbReference type="Pfam" id="PF12833">
    <property type="entry name" value="HTH_18"/>
    <property type="match status" value="1"/>
</dbReference>
<dbReference type="EMBL" id="JAPZVM010000009">
    <property type="protein sequence ID" value="MCZ8373163.1"/>
    <property type="molecule type" value="Genomic_DNA"/>
</dbReference>
<accession>A0ABT4PJF5</accession>
<dbReference type="PROSITE" id="PS01124">
    <property type="entry name" value="HTH_ARAC_FAMILY_2"/>
    <property type="match status" value="1"/>
</dbReference>
<dbReference type="SMART" id="SM00342">
    <property type="entry name" value="HTH_ARAC"/>
    <property type="match status" value="1"/>
</dbReference>
<dbReference type="Gene3D" id="1.10.10.60">
    <property type="entry name" value="Homeodomain-like"/>
    <property type="match status" value="1"/>
</dbReference>
<evidence type="ECO:0000256" key="3">
    <source>
        <dbReference type="ARBA" id="ARBA00023163"/>
    </source>
</evidence>
<dbReference type="Proteomes" id="UP001141933">
    <property type="component" value="Unassembled WGS sequence"/>
</dbReference>
<keyword evidence="6" id="KW-1185">Reference proteome</keyword>
<protein>
    <submittedName>
        <fullName evidence="5">Helix-turn-helix domain-containing protein</fullName>
    </submittedName>
</protein>
<dbReference type="InterPro" id="IPR018060">
    <property type="entry name" value="HTH_AraC"/>
</dbReference>
<keyword evidence="2" id="KW-0238">DNA-binding</keyword>
<evidence type="ECO:0000313" key="6">
    <source>
        <dbReference type="Proteomes" id="UP001141933"/>
    </source>
</evidence>
<sequence length="297" mass="34083">MKIDKYIEEGSIDYKDDRIIILKQINDVKEVASSPIKAEWFIAILCTSGRATININNEQQTLNKDNLLICHPQTIIESGMVNLGFNCCGFCLSPEYMKQMLAITASHWSSKAFLDENPILSLKPDECELFLQYYNLLKSKLIAEPHPNKKKLIDALLVAFMYEFHDALKKHIAISPPKYNSAETLFNSFIDLLNDSYPKERSVAFYANKLFVTPKYLSAICKDICGENASDIITRYMKIDLEMLLKNPNKTIKEICNELNFGSLSFFGKYVKRLFGVSPKEYRENLNLKSQQEELTL</sequence>